<dbReference type="AlphaFoldDB" id="A0A183IJT1"/>
<feature type="region of interest" description="Disordered" evidence="1">
    <location>
        <begin position="36"/>
        <end position="109"/>
    </location>
</feature>
<protein>
    <submittedName>
        <fullName evidence="2 4">Uncharacterized protein</fullName>
    </submittedName>
</protein>
<reference evidence="2 3" key="2">
    <citation type="submission" date="2018-11" db="EMBL/GenBank/DDBJ databases">
        <authorList>
            <consortium name="Pathogen Informatics"/>
        </authorList>
    </citation>
    <scope>NUCLEOTIDE SEQUENCE [LARGE SCALE GENOMIC DNA]</scope>
</reference>
<name>A0A183IJT1_9BILA</name>
<evidence type="ECO:0000313" key="4">
    <source>
        <dbReference type="WBParaSite" id="SBAD_0000405101-mRNA-1"/>
    </source>
</evidence>
<evidence type="ECO:0000313" key="3">
    <source>
        <dbReference type="Proteomes" id="UP000270296"/>
    </source>
</evidence>
<dbReference type="WBParaSite" id="SBAD_0000405101-mRNA-1">
    <property type="protein sequence ID" value="SBAD_0000405101-mRNA-1"/>
    <property type="gene ID" value="SBAD_0000405101"/>
</dbReference>
<feature type="compositionally biased region" description="Basic and acidic residues" evidence="1">
    <location>
        <begin position="96"/>
        <end position="109"/>
    </location>
</feature>
<accession>A0A183IJT1</accession>
<organism evidence="4">
    <name type="scientific">Soboliphyme baturini</name>
    <dbReference type="NCBI Taxonomy" id="241478"/>
    <lineage>
        <taxon>Eukaryota</taxon>
        <taxon>Metazoa</taxon>
        <taxon>Ecdysozoa</taxon>
        <taxon>Nematoda</taxon>
        <taxon>Enoplea</taxon>
        <taxon>Dorylaimia</taxon>
        <taxon>Dioctophymatida</taxon>
        <taxon>Dioctophymatoidea</taxon>
        <taxon>Soboliphymatidae</taxon>
        <taxon>Soboliphyme</taxon>
    </lineage>
</organism>
<evidence type="ECO:0000313" key="2">
    <source>
        <dbReference type="EMBL" id="VDP02660.1"/>
    </source>
</evidence>
<proteinExistence type="predicted"/>
<feature type="compositionally biased region" description="Basic residues" evidence="1">
    <location>
        <begin position="70"/>
        <end position="79"/>
    </location>
</feature>
<dbReference type="EMBL" id="UZAM01008003">
    <property type="protein sequence ID" value="VDP02660.1"/>
    <property type="molecule type" value="Genomic_DNA"/>
</dbReference>
<reference evidence="4" key="1">
    <citation type="submission" date="2016-06" db="UniProtKB">
        <authorList>
            <consortium name="WormBaseParasite"/>
        </authorList>
    </citation>
    <scope>IDENTIFICATION</scope>
</reference>
<keyword evidence="3" id="KW-1185">Reference proteome</keyword>
<feature type="compositionally biased region" description="Polar residues" evidence="1">
    <location>
        <begin position="81"/>
        <end position="92"/>
    </location>
</feature>
<sequence>MVVGLKCLDETAAGLCHHSRFGSIEEKVVRAKFVKQTPPPPLSNRLFAIPAAPPPNTMFNRPTDRPTGHSCRHHHRRHVTQLGSARTGGRTNSSDDDGRQTNEQARDDP</sequence>
<evidence type="ECO:0000256" key="1">
    <source>
        <dbReference type="SAM" id="MobiDB-lite"/>
    </source>
</evidence>
<dbReference type="Proteomes" id="UP000270296">
    <property type="component" value="Unassembled WGS sequence"/>
</dbReference>
<gene>
    <name evidence="2" type="ORF">SBAD_LOCUS3877</name>
</gene>